<organism evidence="4 5">
    <name type="scientific">Naematelia encephala</name>
    <dbReference type="NCBI Taxonomy" id="71784"/>
    <lineage>
        <taxon>Eukaryota</taxon>
        <taxon>Fungi</taxon>
        <taxon>Dikarya</taxon>
        <taxon>Basidiomycota</taxon>
        <taxon>Agaricomycotina</taxon>
        <taxon>Tremellomycetes</taxon>
        <taxon>Tremellales</taxon>
        <taxon>Naemateliaceae</taxon>
        <taxon>Naematelia</taxon>
    </lineage>
</organism>
<dbReference type="OrthoDB" id="27962at2759"/>
<evidence type="ECO:0000313" key="5">
    <source>
        <dbReference type="Proteomes" id="UP000193986"/>
    </source>
</evidence>
<dbReference type="PANTHER" id="PTHR21512:SF5">
    <property type="entry name" value="TRAFFICKING PROTEIN PARTICLE COMPLEX SUBUNIT 9"/>
    <property type="match status" value="1"/>
</dbReference>
<dbReference type="InterPro" id="IPR058568">
    <property type="entry name" value="Ig_TRAPPC9_Trs120_4th"/>
</dbReference>
<sequence length="606" mass="67461">MTIPASSVQTVRVAGVASSPGILTMRGVSLRLTDGSATDVLLPVIDEKDREKRDKRKSRAGIDGGKVKHFGIDARFAQHEASIHDQVEDKYLECEVVVEQPWVWIKKTNMTHGTVMLYNGESSTIRLTLENSSSVPVDFIKLSFDDSSARDVQTLINEGDLSPEHAYELEWDVLNRPVFVWENEQDTAIAPGGKLTLSVRCLGKVGCTDGSIRIDYGYISRPNPISTSNAFYTRQITFPVLFTVYHTLEPHALDLTRLVSPSKSSSASNGLQVPNGHSRPSTPTLSRRQTGFTAIEDDPLRSMLDDKADGSEWCLLGLGVRNVYGVPFEIRLGRRKGAQRGNEDAADWDPEVRRLVPPGASERILFPVRRCALPEQVISQRIPSLTDRQYIVDKSKKSAEVVARERELFWYREELLNMLQATWIEPGSKRSGQLSLRDQIFSPALLDVFKTDDVDISLDILDRQGNKNIESNDFVDLCVKVTNRLERPFRPLIHIEPLSSSSTDSSWASASTTPAPIPPRRPPSSIHTQNQPHRNILFDGTLTNLFPLLQPGQTGQRQVGVVFLASGTYAFRAAVEEVRSGDNRAKIGDGDAPNLRFSPIRRVKVV</sequence>
<comment type="caution">
    <text evidence="4">The sequence shown here is derived from an EMBL/GenBank/DDBJ whole genome shotgun (WGS) entry which is preliminary data.</text>
</comment>
<feature type="compositionally biased region" description="Polar residues" evidence="1">
    <location>
        <begin position="278"/>
        <end position="290"/>
    </location>
</feature>
<proteinExistence type="predicted"/>
<accession>A0A1Y2B996</accession>
<evidence type="ECO:0000313" key="4">
    <source>
        <dbReference type="EMBL" id="ORY31418.1"/>
    </source>
</evidence>
<evidence type="ECO:0000259" key="3">
    <source>
        <dbReference type="Pfam" id="PF26283"/>
    </source>
</evidence>
<dbReference type="Pfam" id="PF26283">
    <property type="entry name" value="Ig_TRAPPC9-Trs120_4th"/>
    <property type="match status" value="1"/>
</dbReference>
<dbReference type="InterPro" id="IPR013935">
    <property type="entry name" value="Trs120_TRAPPC9"/>
</dbReference>
<name>A0A1Y2B996_9TREE</name>
<gene>
    <name evidence="4" type="ORF">BCR39DRAFT_526606</name>
</gene>
<feature type="compositionally biased region" description="Low complexity" evidence="1">
    <location>
        <begin position="499"/>
        <end position="514"/>
    </location>
</feature>
<dbReference type="InParanoid" id="A0A1Y2B996"/>
<dbReference type="Proteomes" id="UP000193986">
    <property type="component" value="Unassembled WGS sequence"/>
</dbReference>
<dbReference type="AlphaFoldDB" id="A0A1Y2B996"/>
<dbReference type="Pfam" id="PF26282">
    <property type="entry name" value="Ig_TRAPPC9-Trs120_3rd"/>
    <property type="match status" value="1"/>
</dbReference>
<evidence type="ECO:0000259" key="2">
    <source>
        <dbReference type="Pfam" id="PF26282"/>
    </source>
</evidence>
<dbReference type="Pfam" id="PF26280">
    <property type="entry name" value="Ig_TRAPPC9-Trs120_2nd"/>
    <property type="match status" value="1"/>
</dbReference>
<feature type="region of interest" description="Disordered" evidence="1">
    <location>
        <begin position="499"/>
        <end position="530"/>
    </location>
</feature>
<dbReference type="GO" id="GO:0005802">
    <property type="term" value="C:trans-Golgi network"/>
    <property type="evidence" value="ECO:0007669"/>
    <property type="project" value="TreeGrafter"/>
</dbReference>
<dbReference type="EMBL" id="MCFC01000015">
    <property type="protein sequence ID" value="ORY31418.1"/>
    <property type="molecule type" value="Genomic_DNA"/>
</dbReference>
<feature type="region of interest" description="Disordered" evidence="1">
    <location>
        <begin position="264"/>
        <end position="290"/>
    </location>
</feature>
<evidence type="ECO:0000256" key="1">
    <source>
        <dbReference type="SAM" id="MobiDB-lite"/>
    </source>
</evidence>
<keyword evidence="5" id="KW-1185">Reference proteome</keyword>
<reference evidence="4 5" key="1">
    <citation type="submission" date="2016-07" db="EMBL/GenBank/DDBJ databases">
        <title>Pervasive Adenine N6-methylation of Active Genes in Fungi.</title>
        <authorList>
            <consortium name="DOE Joint Genome Institute"/>
            <person name="Mondo S.J."/>
            <person name="Dannebaum R.O."/>
            <person name="Kuo R.C."/>
            <person name="Labutti K."/>
            <person name="Haridas S."/>
            <person name="Kuo A."/>
            <person name="Salamov A."/>
            <person name="Ahrendt S.R."/>
            <person name="Lipzen A."/>
            <person name="Sullivan W."/>
            <person name="Andreopoulos W.B."/>
            <person name="Clum A."/>
            <person name="Lindquist E."/>
            <person name="Daum C."/>
            <person name="Ramamoorthy G.K."/>
            <person name="Gryganskyi A."/>
            <person name="Culley D."/>
            <person name="Magnuson J.K."/>
            <person name="James T.Y."/>
            <person name="O'Malley M.A."/>
            <person name="Stajich J.E."/>
            <person name="Spatafora J.W."/>
            <person name="Visel A."/>
            <person name="Grigoriev I.V."/>
        </authorList>
    </citation>
    <scope>NUCLEOTIDE SEQUENCE [LARGE SCALE GENOMIC DNA]</scope>
    <source>
        <strain evidence="4 5">68-887.2</strain>
    </source>
</reference>
<dbReference type="InterPro" id="IPR058567">
    <property type="entry name" value="Ig_TRAPPC9_Trs120_3rd"/>
</dbReference>
<protein>
    <submittedName>
        <fullName evidence="4">TRAPP II complex</fullName>
    </submittedName>
</protein>
<dbReference type="PANTHER" id="PTHR21512">
    <property type="entry name" value="TRAFFICKING PROTEIN PARTICLE COMPLEX SUBUNIT 9"/>
    <property type="match status" value="1"/>
</dbReference>
<feature type="domain" description="Trs120/TRAPPC9 third Ig-like" evidence="2">
    <location>
        <begin position="302"/>
        <end position="449"/>
    </location>
</feature>
<dbReference type="STRING" id="71784.A0A1Y2B996"/>
<feature type="domain" description="Trs120/TRAPPC9 fourth Ig-like" evidence="3">
    <location>
        <begin position="459"/>
        <end position="581"/>
    </location>
</feature>